<sequence>MISYRVIPSAHRFAVFREGVHKGVHDLEARAIQAAKFMAAVEASRFGEHTEVLLHLPGRVDLLGSFSPGEALRPPLPALQVGDELVALR</sequence>
<gene>
    <name evidence="1" type="ORF">M0G41_14625</name>
</gene>
<proteinExistence type="predicted"/>
<dbReference type="Proteomes" id="UP001431449">
    <property type="component" value="Unassembled WGS sequence"/>
</dbReference>
<accession>A0ABT0GKJ9</accession>
<reference evidence="1" key="1">
    <citation type="submission" date="2022-04" db="EMBL/GenBank/DDBJ databases">
        <title>Lysobacter sp. CAU 1642 isolated from sea sand.</title>
        <authorList>
            <person name="Kim W."/>
        </authorList>
    </citation>
    <scope>NUCLEOTIDE SEQUENCE</scope>
    <source>
        <strain evidence="1">CAU 1642</strain>
    </source>
</reference>
<name>A0ABT0GKJ9_9GAMM</name>
<dbReference type="EMBL" id="JALNMH010000012">
    <property type="protein sequence ID" value="MCK7594902.1"/>
    <property type="molecule type" value="Genomic_DNA"/>
</dbReference>
<organism evidence="1 2">
    <name type="scientific">Pseudomarimonas salicorniae</name>
    <dbReference type="NCBI Taxonomy" id="2933270"/>
    <lineage>
        <taxon>Bacteria</taxon>
        <taxon>Pseudomonadati</taxon>
        <taxon>Pseudomonadota</taxon>
        <taxon>Gammaproteobacteria</taxon>
        <taxon>Lysobacterales</taxon>
        <taxon>Lysobacteraceae</taxon>
        <taxon>Pseudomarimonas</taxon>
    </lineage>
</organism>
<dbReference type="RefSeq" id="WP_248210587.1">
    <property type="nucleotide sequence ID" value="NZ_JALNMH010000012.1"/>
</dbReference>
<keyword evidence="2" id="KW-1185">Reference proteome</keyword>
<comment type="caution">
    <text evidence="1">The sequence shown here is derived from an EMBL/GenBank/DDBJ whole genome shotgun (WGS) entry which is preliminary data.</text>
</comment>
<evidence type="ECO:0000313" key="2">
    <source>
        <dbReference type="Proteomes" id="UP001431449"/>
    </source>
</evidence>
<protein>
    <submittedName>
        <fullName evidence="1">Uncharacterized protein</fullName>
    </submittedName>
</protein>
<evidence type="ECO:0000313" key="1">
    <source>
        <dbReference type="EMBL" id="MCK7594902.1"/>
    </source>
</evidence>